<dbReference type="InterPro" id="IPR032640">
    <property type="entry name" value="AMPK1_CBM"/>
</dbReference>
<feature type="compositionally biased region" description="Low complexity" evidence="1">
    <location>
        <begin position="1091"/>
        <end position="1107"/>
    </location>
</feature>
<name>A0A9N9EP16_9GLOM</name>
<dbReference type="CDD" id="cd02859">
    <property type="entry name" value="E_set_AMPKbeta_like_N"/>
    <property type="match status" value="1"/>
</dbReference>
<organism evidence="3 4">
    <name type="scientific">Cetraspora pellucida</name>
    <dbReference type="NCBI Taxonomy" id="1433469"/>
    <lineage>
        <taxon>Eukaryota</taxon>
        <taxon>Fungi</taxon>
        <taxon>Fungi incertae sedis</taxon>
        <taxon>Mucoromycota</taxon>
        <taxon>Glomeromycotina</taxon>
        <taxon>Glomeromycetes</taxon>
        <taxon>Diversisporales</taxon>
        <taxon>Gigasporaceae</taxon>
        <taxon>Cetraspora</taxon>
    </lineage>
</organism>
<feature type="compositionally biased region" description="Basic and acidic residues" evidence="1">
    <location>
        <begin position="804"/>
        <end position="816"/>
    </location>
</feature>
<dbReference type="OrthoDB" id="5873279at2759"/>
<feature type="region of interest" description="Disordered" evidence="1">
    <location>
        <begin position="567"/>
        <end position="588"/>
    </location>
</feature>
<evidence type="ECO:0000256" key="1">
    <source>
        <dbReference type="SAM" id="MobiDB-lite"/>
    </source>
</evidence>
<proteinExistence type="predicted"/>
<feature type="region of interest" description="Disordered" evidence="1">
    <location>
        <begin position="317"/>
        <end position="336"/>
    </location>
</feature>
<dbReference type="Pfam" id="PF16561">
    <property type="entry name" value="AMPK1_CBM"/>
    <property type="match status" value="1"/>
</dbReference>
<feature type="region of interest" description="Disordered" evidence="1">
    <location>
        <begin position="1091"/>
        <end position="1116"/>
    </location>
</feature>
<dbReference type="AlphaFoldDB" id="A0A9N9EP16"/>
<dbReference type="InterPro" id="IPR014756">
    <property type="entry name" value="Ig_E-set"/>
</dbReference>
<feature type="region of interest" description="Disordered" evidence="1">
    <location>
        <begin position="785"/>
        <end position="816"/>
    </location>
</feature>
<dbReference type="EMBL" id="CAJVQA010009453">
    <property type="protein sequence ID" value="CAG8685107.1"/>
    <property type="molecule type" value="Genomic_DNA"/>
</dbReference>
<keyword evidence="4" id="KW-1185">Reference proteome</keyword>
<accession>A0A9N9EP16</accession>
<evidence type="ECO:0000313" key="4">
    <source>
        <dbReference type="Proteomes" id="UP000789759"/>
    </source>
</evidence>
<gene>
    <name evidence="3" type="ORF">CPELLU_LOCUS11020</name>
</gene>
<reference evidence="3" key="1">
    <citation type="submission" date="2021-06" db="EMBL/GenBank/DDBJ databases">
        <authorList>
            <person name="Kallberg Y."/>
            <person name="Tangrot J."/>
            <person name="Rosling A."/>
        </authorList>
    </citation>
    <scope>NUCLEOTIDE SEQUENCE</scope>
    <source>
        <strain evidence="3">FL966</strain>
    </source>
</reference>
<evidence type="ECO:0000259" key="2">
    <source>
        <dbReference type="Pfam" id="PF16561"/>
    </source>
</evidence>
<feature type="compositionally biased region" description="Basic and acidic residues" evidence="1">
    <location>
        <begin position="567"/>
        <end position="582"/>
    </location>
</feature>
<dbReference type="SUPFAM" id="SSF81296">
    <property type="entry name" value="E set domains"/>
    <property type="match status" value="1"/>
</dbReference>
<evidence type="ECO:0000313" key="3">
    <source>
        <dbReference type="EMBL" id="CAG8685107.1"/>
    </source>
</evidence>
<feature type="domain" description="AMP-activated protein kinase glycogen-binding" evidence="2">
    <location>
        <begin position="12"/>
        <end position="98"/>
    </location>
</feature>
<sequence length="1168" mass="130377">MPDASHSDSNLVQTTFKWPHWGSNVQVAGSFDSPYSPWSPIQMTKLEGSSEFIVTLDLKPNITYCYKFVVDGQWVLNQDIPSYPDSSGNHNHVIVVEPLPPDNDGDDKKNNIDVINEKIPEQDVDQKTINGLKEEVKDEVQTGEEINEPHDVTVETITDDATVETITDDATVETITDDSTVETITDDATVETITDDATVETITDDATVETITDDATVETITDDATVETITNDATVETITDDVTVETITDVATVETITDNVTVTPHNEEIPVNNAIIEKESIEESPENITGKDDHELSDEFIEKTNTYTTGEETVNLSHDEHVENSSDNAKEEQSEEIYTSKEIIPDYMPAIKTIEDIENFTTELCDIVPEEVTKDIEADTIVAMTLSETQGEVEPIDASINHIDNNETGNPPKVFVIDASDKIEPLIKEQTKQDDNIIIENQEILHEQKMKMFEKVKDTVQNITIQTNDTLLSSTGEINHENEQIHEIINTKAEEITQDTLKIQPTSEEVVIQENNTPSVIANQCREIAQDASKDRQVKELESEIMIKDNSSEILVNDSFSTMSLKDEDHDTIDKSQSESQEHSTFTSDLVGDHTEISVNLVNHKDVEKTSEETIENNYEKSFKETIGETVEKTSEEMIEKSFKETVGETVEKTSEEMIEKSFKETISETVETATSHEIPQTKSFQHEEQIETADTKTIKESIVKETLQVSVEDNVEPTPTIEIPRIESSQHEQKLTEQIKAADTEIIEESVIKETSEEINTVNVVHTEQKLIEEHATNIKKTEESVTELSSATDADVPYTEPSQHERELIETTEETTEKIPDENVVERELQATELTPSLEPINKVLETENSVTEQDEILTNAHDQIDIPNFSLSDTWSGSPSIVKEPSEVTVFEVSSFDKHIREIEKETPEESSNFKTLVESNNEILVEPTNEQTSKTEDPIEMTETINDNVDKIYEITSSHVTNEAILSIVEKASHIDDVSGSAIKDVSNGSSKLDSNIIPVEIKPNKNFTSEKSIIETPNNLEKSESGHPVIDTLSSGAPESSVTANLNLFSSGVSTTATIYNSSKEVGTYTTIEDQKTEEILKEPRTISNTTNNSRKNRSLTSGESTREITQEPVITSKSKLIGKGNEEQITVSTSRDVVLTRNNKKHLVQSNKCEKVEEETES</sequence>
<dbReference type="InterPro" id="IPR013783">
    <property type="entry name" value="Ig-like_fold"/>
</dbReference>
<comment type="caution">
    <text evidence="3">The sequence shown here is derived from an EMBL/GenBank/DDBJ whole genome shotgun (WGS) entry which is preliminary data.</text>
</comment>
<protein>
    <submittedName>
        <fullName evidence="3">19419_t:CDS:1</fullName>
    </submittedName>
</protein>
<feature type="compositionally biased region" description="Basic and acidic residues" evidence="1">
    <location>
        <begin position="317"/>
        <end position="332"/>
    </location>
</feature>
<dbReference type="Proteomes" id="UP000789759">
    <property type="component" value="Unassembled WGS sequence"/>
</dbReference>
<dbReference type="Gene3D" id="2.60.40.10">
    <property type="entry name" value="Immunoglobulins"/>
    <property type="match status" value="1"/>
</dbReference>